<keyword evidence="1" id="KW-1133">Transmembrane helix</keyword>
<protein>
    <submittedName>
        <fullName evidence="2">Uncharacterized protein</fullName>
    </submittedName>
</protein>
<dbReference type="OrthoDB" id="5954868at2759"/>
<keyword evidence="3" id="KW-1185">Reference proteome</keyword>
<dbReference type="Proteomes" id="UP000887568">
    <property type="component" value="Unplaced"/>
</dbReference>
<proteinExistence type="predicted"/>
<evidence type="ECO:0000256" key="1">
    <source>
        <dbReference type="SAM" id="Phobius"/>
    </source>
</evidence>
<dbReference type="AlphaFoldDB" id="A0A913Z292"/>
<keyword evidence="1" id="KW-0472">Membrane</keyword>
<reference evidence="2" key="1">
    <citation type="submission" date="2022-11" db="UniProtKB">
        <authorList>
            <consortium name="EnsemblMetazoa"/>
        </authorList>
    </citation>
    <scope>IDENTIFICATION</scope>
</reference>
<dbReference type="Pfam" id="PF07801">
    <property type="entry name" value="DUF1647"/>
    <property type="match status" value="1"/>
</dbReference>
<dbReference type="GeneID" id="119720382"/>
<sequence length="374" mass="42364">MMLLSRKTSRALSIFFICLAIVGFYVYLNSSTQDEEHVRTKQSFDITPTLGRTVHPSDVRTASINNDTEAEKGPAKIDPETVQAIDSGNTKVESIEKSRVDKNFIDLDQMDAEELFNRTAIVTAISQNHFRESKGMIGSVQEILPHKKIIVYDLGLTPQGVTEAKRLCNVELRSFDFSKYPPHVKNLYKYSWKPLIIRDALEEFGVVFWGDASARIQKDPLVLFPVLKQQQGFMAIVEQYGSSKMLARTNPKMFKELQINMEKFVKDDGYSMCMEGNRLLFANTPQVQTKIIEPWVECALREECIAPAGSVRGINQKKPDKHTHRYDQAALALIVYRNLRGLLNQDNDQSKLFFSVAGLTRSAKGSEKAKNCKV</sequence>
<name>A0A913Z292_PATMI</name>
<accession>A0A913Z292</accession>
<keyword evidence="1" id="KW-0812">Transmembrane</keyword>
<organism evidence="2 3">
    <name type="scientific">Patiria miniata</name>
    <name type="common">Bat star</name>
    <name type="synonym">Asterina miniata</name>
    <dbReference type="NCBI Taxonomy" id="46514"/>
    <lineage>
        <taxon>Eukaryota</taxon>
        <taxon>Metazoa</taxon>
        <taxon>Echinodermata</taxon>
        <taxon>Eleutherozoa</taxon>
        <taxon>Asterozoa</taxon>
        <taxon>Asteroidea</taxon>
        <taxon>Valvatacea</taxon>
        <taxon>Valvatida</taxon>
        <taxon>Asterinidae</taxon>
        <taxon>Patiria</taxon>
    </lineage>
</organism>
<evidence type="ECO:0000313" key="3">
    <source>
        <dbReference type="Proteomes" id="UP000887568"/>
    </source>
</evidence>
<dbReference type="InterPro" id="IPR012444">
    <property type="entry name" value="DUF1647"/>
</dbReference>
<dbReference type="EnsemblMetazoa" id="XM_038190041.1">
    <property type="protein sequence ID" value="XP_038045969.1"/>
    <property type="gene ID" value="LOC119720382"/>
</dbReference>
<feature type="transmembrane region" description="Helical" evidence="1">
    <location>
        <begin position="12"/>
        <end position="28"/>
    </location>
</feature>
<evidence type="ECO:0000313" key="2">
    <source>
        <dbReference type="EnsemblMetazoa" id="XP_038045969.1"/>
    </source>
</evidence>
<dbReference type="OMA" id="EPWVECA"/>
<dbReference type="PANTHER" id="PTHR31389:SF4">
    <property type="entry name" value="LD39211P"/>
    <property type="match status" value="1"/>
</dbReference>
<dbReference type="PANTHER" id="PTHR31389">
    <property type="entry name" value="LD39211P"/>
    <property type="match status" value="1"/>
</dbReference>
<dbReference type="RefSeq" id="XP_038045969.1">
    <property type="nucleotide sequence ID" value="XM_038190041.1"/>
</dbReference>